<protein>
    <submittedName>
        <fullName evidence="2">Uncharacterized protein</fullName>
    </submittedName>
</protein>
<accession>A0A0H5QLR5</accession>
<sequence length="166" mass="18407">DELLNLVKNSTIRHLFIDGDEGPGIPSSVLIPMFEALALTRNLQSLSVCGNRIGEAAFLVLTASIRTNRGLVHLDVDRNGTNLRCLSALAESMRYNDNLCSVRFELDLERVSKQLSPHDGEQNSDSWDIFVSDAKDMRYQRSASTILSSHRQKSSGVNNQDLEDGT</sequence>
<dbReference type="InterPro" id="IPR032675">
    <property type="entry name" value="LRR_dom_sf"/>
</dbReference>
<feature type="compositionally biased region" description="Polar residues" evidence="1">
    <location>
        <begin position="142"/>
        <end position="160"/>
    </location>
</feature>
<evidence type="ECO:0000256" key="1">
    <source>
        <dbReference type="SAM" id="MobiDB-lite"/>
    </source>
</evidence>
<name>A0A0H5QLR5_9EUKA</name>
<evidence type="ECO:0000313" key="2">
    <source>
        <dbReference type="EMBL" id="CRZ02281.1"/>
    </source>
</evidence>
<reference evidence="2" key="1">
    <citation type="submission" date="2015-04" db="EMBL/GenBank/DDBJ databases">
        <title>The genome sequence of the plant pathogenic Rhizarian Plasmodiophora brassicae reveals insights in its biotrophic life cycle and the origin of chitin synthesis.</title>
        <authorList>
            <person name="Schwelm A."/>
            <person name="Fogelqvist J."/>
            <person name="Knaust A."/>
            <person name="Julke S."/>
            <person name="Lilja T."/>
            <person name="Dhandapani V."/>
            <person name="Bonilla-Rosso G."/>
            <person name="Karlsson M."/>
            <person name="Shevchenko A."/>
            <person name="Choi S.R."/>
            <person name="Kim H.G."/>
            <person name="Park J.Y."/>
            <person name="Lim Y.P."/>
            <person name="Ludwig-Muller J."/>
            <person name="Dixelius C."/>
        </authorList>
    </citation>
    <scope>NUCLEOTIDE SEQUENCE</scope>
    <source>
        <tissue evidence="2">Potato root galls</tissue>
    </source>
</reference>
<proteinExistence type="predicted"/>
<dbReference type="EMBL" id="HACM01001839">
    <property type="protein sequence ID" value="CRZ02281.1"/>
    <property type="molecule type" value="Transcribed_RNA"/>
</dbReference>
<feature type="region of interest" description="Disordered" evidence="1">
    <location>
        <begin position="142"/>
        <end position="166"/>
    </location>
</feature>
<dbReference type="Gene3D" id="3.80.10.10">
    <property type="entry name" value="Ribonuclease Inhibitor"/>
    <property type="match status" value="1"/>
</dbReference>
<feature type="non-terminal residue" evidence="2">
    <location>
        <position position="166"/>
    </location>
</feature>
<feature type="non-terminal residue" evidence="2">
    <location>
        <position position="1"/>
    </location>
</feature>
<dbReference type="AlphaFoldDB" id="A0A0H5QLR5"/>
<organism evidence="2">
    <name type="scientific">Spongospora subterranea</name>
    <dbReference type="NCBI Taxonomy" id="70186"/>
    <lineage>
        <taxon>Eukaryota</taxon>
        <taxon>Sar</taxon>
        <taxon>Rhizaria</taxon>
        <taxon>Endomyxa</taxon>
        <taxon>Phytomyxea</taxon>
        <taxon>Plasmodiophorida</taxon>
        <taxon>Plasmodiophoridae</taxon>
        <taxon>Spongospora</taxon>
    </lineage>
</organism>
<dbReference type="SUPFAM" id="SSF52047">
    <property type="entry name" value="RNI-like"/>
    <property type="match status" value="1"/>
</dbReference>